<gene>
    <name evidence="2" type="ORF">BOLSC45T60919H</name>
</gene>
<reference evidence="2" key="1">
    <citation type="submission" date="2018-11" db="EMBL/GenBank/DDBJ databases">
        <authorList>
            <consortium name="Genoscope - CEA"/>
            <person name="William W."/>
        </authorList>
    </citation>
    <scope>NUCLEOTIDE SEQUENCE</scope>
</reference>
<feature type="region of interest" description="Disordered" evidence="1">
    <location>
        <begin position="1"/>
        <end position="35"/>
    </location>
</feature>
<proteinExistence type="predicted"/>
<dbReference type="EMBL" id="LR031905">
    <property type="protein sequence ID" value="VDD65691.1"/>
    <property type="molecule type" value="Genomic_DNA"/>
</dbReference>
<accession>A0A3P6H2R6</accession>
<protein>
    <submittedName>
        <fullName evidence="2">Uncharacterized protein</fullName>
    </submittedName>
</protein>
<evidence type="ECO:0000256" key="1">
    <source>
        <dbReference type="SAM" id="MobiDB-lite"/>
    </source>
</evidence>
<name>A0A3P6H2R6_BRAOL</name>
<sequence>MDRTWTVVGVGGSPRVPSSGIDPWGRGSSWPLRTA</sequence>
<organism evidence="2">
    <name type="scientific">Brassica oleracea</name>
    <name type="common">Wild cabbage</name>
    <dbReference type="NCBI Taxonomy" id="3712"/>
    <lineage>
        <taxon>Eukaryota</taxon>
        <taxon>Viridiplantae</taxon>
        <taxon>Streptophyta</taxon>
        <taxon>Embryophyta</taxon>
        <taxon>Tracheophyta</taxon>
        <taxon>Spermatophyta</taxon>
        <taxon>Magnoliopsida</taxon>
        <taxon>eudicotyledons</taxon>
        <taxon>Gunneridae</taxon>
        <taxon>Pentapetalae</taxon>
        <taxon>rosids</taxon>
        <taxon>malvids</taxon>
        <taxon>Brassicales</taxon>
        <taxon>Brassicaceae</taxon>
        <taxon>Brassiceae</taxon>
        <taxon>Brassica</taxon>
    </lineage>
</organism>
<dbReference type="AlphaFoldDB" id="A0A3P6H2R6"/>
<evidence type="ECO:0000313" key="2">
    <source>
        <dbReference type="EMBL" id="VDD65691.1"/>
    </source>
</evidence>